<dbReference type="AlphaFoldDB" id="A0A0G4HGM6"/>
<protein>
    <submittedName>
        <fullName evidence="1">Uncharacterized protein</fullName>
    </submittedName>
</protein>
<proteinExistence type="predicted"/>
<sequence>TRLVEDWGFMNGLLRILKEDATREIAKRAHADREERGSNIVQGAIWSWRRMEAAKTLFTRKAKEIVELLYDNGYSGMRPQHREFLIIGFGGFGFVSDVGVSRQAFREAERNSDHIILGEIKKSAGLCLRARLPVAIFRDEVHSALETLSVGQSVCLSVCLALFPEFLDHQVKFVPD</sequence>
<reference evidence="1" key="1">
    <citation type="submission" date="2014-11" db="EMBL/GenBank/DDBJ databases">
        <authorList>
            <person name="Otto D Thomas"/>
            <person name="Naeem Raeece"/>
        </authorList>
    </citation>
    <scope>NUCLEOTIDE SEQUENCE</scope>
</reference>
<gene>
    <name evidence="1" type="ORF">Cvel_27318</name>
</gene>
<accession>A0A0G4HGM6</accession>
<dbReference type="VEuPathDB" id="CryptoDB:Cvel_27318"/>
<evidence type="ECO:0000313" key="1">
    <source>
        <dbReference type="EMBL" id="CEM43121.1"/>
    </source>
</evidence>
<dbReference type="EMBL" id="CDMZ01002616">
    <property type="protein sequence ID" value="CEM43121.1"/>
    <property type="molecule type" value="Genomic_DNA"/>
</dbReference>
<organism evidence="1">
    <name type="scientific">Chromera velia CCMP2878</name>
    <dbReference type="NCBI Taxonomy" id="1169474"/>
    <lineage>
        <taxon>Eukaryota</taxon>
        <taxon>Sar</taxon>
        <taxon>Alveolata</taxon>
        <taxon>Colpodellida</taxon>
        <taxon>Chromeraceae</taxon>
        <taxon>Chromera</taxon>
    </lineage>
</organism>
<name>A0A0G4HGM6_9ALVE</name>
<feature type="non-terminal residue" evidence="1">
    <location>
        <position position="1"/>
    </location>
</feature>